<comment type="caution">
    <text evidence="2">The sequence shown here is derived from an EMBL/GenBank/DDBJ whole genome shotgun (WGS) entry which is preliminary data.</text>
</comment>
<dbReference type="EMBL" id="MOOE01000006">
    <property type="protein sequence ID" value="KAK1529111.1"/>
    <property type="molecule type" value="Genomic_DNA"/>
</dbReference>
<organism evidence="2 3">
    <name type="scientific">Colletotrichum costaricense</name>
    <dbReference type="NCBI Taxonomy" id="1209916"/>
    <lineage>
        <taxon>Eukaryota</taxon>
        <taxon>Fungi</taxon>
        <taxon>Dikarya</taxon>
        <taxon>Ascomycota</taxon>
        <taxon>Pezizomycotina</taxon>
        <taxon>Sordariomycetes</taxon>
        <taxon>Hypocreomycetidae</taxon>
        <taxon>Glomerellales</taxon>
        <taxon>Glomerellaceae</taxon>
        <taxon>Colletotrichum</taxon>
        <taxon>Colletotrichum acutatum species complex</taxon>
    </lineage>
</organism>
<evidence type="ECO:0000313" key="2">
    <source>
        <dbReference type="EMBL" id="KAK1529111.1"/>
    </source>
</evidence>
<protein>
    <submittedName>
        <fullName evidence="2">Uncharacterized protein</fullName>
    </submittedName>
</protein>
<dbReference type="GeneID" id="85338660"/>
<name>A0AAI9YZF6_9PEZI</name>
<gene>
    <name evidence="2" type="ORF">CCOS01_06945</name>
</gene>
<proteinExistence type="predicted"/>
<dbReference type="AlphaFoldDB" id="A0AAI9YZF6"/>
<feature type="region of interest" description="Disordered" evidence="1">
    <location>
        <begin position="37"/>
        <end position="69"/>
    </location>
</feature>
<reference evidence="2 3" key="1">
    <citation type="submission" date="2016-10" db="EMBL/GenBank/DDBJ databases">
        <title>The genome sequence of Colletotrichum fioriniae PJ7.</title>
        <authorList>
            <person name="Baroncelli R."/>
        </authorList>
    </citation>
    <scope>NUCLEOTIDE SEQUENCE [LARGE SCALE GENOMIC DNA]</scope>
    <source>
        <strain evidence="2 3">IMI 309622</strain>
    </source>
</reference>
<evidence type="ECO:0000256" key="1">
    <source>
        <dbReference type="SAM" id="MobiDB-lite"/>
    </source>
</evidence>
<dbReference type="RefSeq" id="XP_060314813.1">
    <property type="nucleotide sequence ID" value="XM_060455113.1"/>
</dbReference>
<dbReference type="Proteomes" id="UP001240678">
    <property type="component" value="Unassembled WGS sequence"/>
</dbReference>
<keyword evidence="3" id="KW-1185">Reference proteome</keyword>
<sequence length="123" mass="13613">MNRPQTNPGQFLAPFLDPGIFSRETVSVHTYVRSTEHHTITTAQPPAGNTPGGWRGERANPNSACFSPRSSSTVNRLLSIDSHANACLWIIAREVPWCCTWDPGPPLFCAVRNTTDTSMWICE</sequence>
<evidence type="ECO:0000313" key="3">
    <source>
        <dbReference type="Proteomes" id="UP001240678"/>
    </source>
</evidence>
<accession>A0AAI9YZF6</accession>
<feature type="compositionally biased region" description="Polar residues" evidence="1">
    <location>
        <begin position="60"/>
        <end position="69"/>
    </location>
</feature>